<dbReference type="PANTHER" id="PTHR23112:SF0">
    <property type="entry name" value="TRANSMEMBRANE PROTEIN 116"/>
    <property type="match status" value="1"/>
</dbReference>
<evidence type="ECO:0000256" key="2">
    <source>
        <dbReference type="ARBA" id="ARBA00022692"/>
    </source>
</evidence>
<dbReference type="Proteomes" id="UP000724874">
    <property type="component" value="Unassembled WGS sequence"/>
</dbReference>
<feature type="compositionally biased region" description="Polar residues" evidence="5">
    <location>
        <begin position="353"/>
        <end position="372"/>
    </location>
</feature>
<evidence type="ECO:0000313" key="7">
    <source>
        <dbReference type="EMBL" id="KAF8905792.1"/>
    </source>
</evidence>
<evidence type="ECO:0000256" key="5">
    <source>
        <dbReference type="SAM" id="MobiDB-lite"/>
    </source>
</evidence>
<dbReference type="GO" id="GO:0004930">
    <property type="term" value="F:G protein-coupled receptor activity"/>
    <property type="evidence" value="ECO:0007669"/>
    <property type="project" value="TreeGrafter"/>
</dbReference>
<name>A0A9P5TPZ9_GYMJU</name>
<feature type="transmembrane region" description="Helical" evidence="6">
    <location>
        <begin position="64"/>
        <end position="84"/>
    </location>
</feature>
<protein>
    <recommendedName>
        <fullName evidence="9">G-protein coupled receptors family 2 profile 2 domain-containing protein</fullName>
    </recommendedName>
</protein>
<keyword evidence="4 6" id="KW-0472">Membrane</keyword>
<evidence type="ECO:0000256" key="1">
    <source>
        <dbReference type="ARBA" id="ARBA00004141"/>
    </source>
</evidence>
<organism evidence="7 8">
    <name type="scientific">Gymnopilus junonius</name>
    <name type="common">Spectacular rustgill mushroom</name>
    <name type="synonym">Gymnopilus spectabilis subsp. junonius</name>
    <dbReference type="NCBI Taxonomy" id="109634"/>
    <lineage>
        <taxon>Eukaryota</taxon>
        <taxon>Fungi</taxon>
        <taxon>Dikarya</taxon>
        <taxon>Basidiomycota</taxon>
        <taxon>Agaricomycotina</taxon>
        <taxon>Agaricomycetes</taxon>
        <taxon>Agaricomycetidae</taxon>
        <taxon>Agaricales</taxon>
        <taxon>Agaricineae</taxon>
        <taxon>Hymenogastraceae</taxon>
        <taxon>Gymnopilus</taxon>
    </lineage>
</organism>
<dbReference type="AlphaFoldDB" id="A0A9P5TPZ9"/>
<evidence type="ECO:0008006" key="9">
    <source>
        <dbReference type="Google" id="ProtNLM"/>
    </source>
</evidence>
<dbReference type="Gene3D" id="1.20.1070.10">
    <property type="entry name" value="Rhodopsin 7-helix transmembrane proteins"/>
    <property type="match status" value="1"/>
</dbReference>
<feature type="transmembrane region" description="Helical" evidence="6">
    <location>
        <begin position="135"/>
        <end position="154"/>
    </location>
</feature>
<reference evidence="7" key="1">
    <citation type="submission" date="2020-11" db="EMBL/GenBank/DDBJ databases">
        <authorList>
            <consortium name="DOE Joint Genome Institute"/>
            <person name="Ahrendt S."/>
            <person name="Riley R."/>
            <person name="Andreopoulos W."/>
            <person name="LaButti K."/>
            <person name="Pangilinan J."/>
            <person name="Ruiz-duenas F.J."/>
            <person name="Barrasa J.M."/>
            <person name="Sanchez-Garcia M."/>
            <person name="Camarero S."/>
            <person name="Miyauchi S."/>
            <person name="Serrano A."/>
            <person name="Linde D."/>
            <person name="Babiker R."/>
            <person name="Drula E."/>
            <person name="Ayuso-Fernandez I."/>
            <person name="Pacheco R."/>
            <person name="Padilla G."/>
            <person name="Ferreira P."/>
            <person name="Barriuso J."/>
            <person name="Kellner H."/>
            <person name="Castanera R."/>
            <person name="Alfaro M."/>
            <person name="Ramirez L."/>
            <person name="Pisabarro A.G."/>
            <person name="Kuo A."/>
            <person name="Tritt A."/>
            <person name="Lipzen A."/>
            <person name="He G."/>
            <person name="Yan M."/>
            <person name="Ng V."/>
            <person name="Cullen D."/>
            <person name="Martin F."/>
            <person name="Rosso M.-N."/>
            <person name="Henrissat B."/>
            <person name="Hibbett D."/>
            <person name="Martinez A.T."/>
            <person name="Grigoriev I.V."/>
        </authorList>
    </citation>
    <scope>NUCLEOTIDE SEQUENCE</scope>
    <source>
        <strain evidence="7">AH 44721</strain>
    </source>
</reference>
<evidence type="ECO:0000256" key="6">
    <source>
        <dbReference type="SAM" id="Phobius"/>
    </source>
</evidence>
<feature type="transmembrane region" description="Helical" evidence="6">
    <location>
        <begin position="29"/>
        <end position="52"/>
    </location>
</feature>
<feature type="region of interest" description="Disordered" evidence="5">
    <location>
        <begin position="348"/>
        <end position="372"/>
    </location>
</feature>
<gene>
    <name evidence="7" type="ORF">CPB84DRAFT_1745337</name>
</gene>
<keyword evidence="3 6" id="KW-1133">Transmembrane helix</keyword>
<dbReference type="OrthoDB" id="3251871at2759"/>
<evidence type="ECO:0000256" key="4">
    <source>
        <dbReference type="ARBA" id="ARBA00023136"/>
    </source>
</evidence>
<keyword evidence="8" id="KW-1185">Reference proteome</keyword>
<dbReference type="PANTHER" id="PTHR23112">
    <property type="entry name" value="G PROTEIN-COUPLED RECEPTOR 157-RELATED"/>
    <property type="match status" value="1"/>
</dbReference>
<sequence length="372" mass="40293">MSSNSSDSSGDSGGGFTITDSQITFSNNLASFGTIPGTCVCFLVLVAYGIVASFPNARKYLDRVSFRILVYALVSNVGFGIAYAATPAAPGAGCNFGAFCVNLFLTFSTFFTTCIAINLQLVLVHHKNGQHLEKYYLIGTVFLTLLLNVPTFALHQFGWDEQSDTCWYKNGDPNLKLRWIIGTQSFWVALAATIETICSTIIIIWMYLYQRTTRVLQQAVLDAGPMGKGGTKMTNTLGTTKVNTTTKGIITKGTATKVSSSKASSTRVNDAARVDELMRKRPTDITRDPRYRNAILRIGVNTQGEFRLLLVDLFFYAIRPLAYGLIAATDPSSSDKMSANMEFVNMGAGEKSTGGTASITATPGPQSGTQQR</sequence>
<dbReference type="EMBL" id="JADNYJ010000021">
    <property type="protein sequence ID" value="KAF8905792.1"/>
    <property type="molecule type" value="Genomic_DNA"/>
</dbReference>
<comment type="subcellular location">
    <subcellularLocation>
        <location evidence="1">Membrane</location>
        <topology evidence="1">Multi-pass membrane protein</topology>
    </subcellularLocation>
</comment>
<comment type="caution">
    <text evidence="7">The sequence shown here is derived from an EMBL/GenBank/DDBJ whole genome shotgun (WGS) entry which is preliminary data.</text>
</comment>
<proteinExistence type="predicted"/>
<keyword evidence="2 6" id="KW-0812">Transmembrane</keyword>
<accession>A0A9P5TPZ9</accession>
<evidence type="ECO:0000256" key="3">
    <source>
        <dbReference type="ARBA" id="ARBA00022989"/>
    </source>
</evidence>
<feature type="transmembrane region" description="Helical" evidence="6">
    <location>
        <begin position="96"/>
        <end position="123"/>
    </location>
</feature>
<evidence type="ECO:0000313" key="8">
    <source>
        <dbReference type="Proteomes" id="UP000724874"/>
    </source>
</evidence>
<dbReference type="SUPFAM" id="SSF81321">
    <property type="entry name" value="Family A G protein-coupled receptor-like"/>
    <property type="match status" value="1"/>
</dbReference>
<feature type="transmembrane region" description="Helical" evidence="6">
    <location>
        <begin position="186"/>
        <end position="208"/>
    </location>
</feature>
<dbReference type="GO" id="GO:0005886">
    <property type="term" value="C:plasma membrane"/>
    <property type="evidence" value="ECO:0007669"/>
    <property type="project" value="TreeGrafter"/>
</dbReference>
<dbReference type="GO" id="GO:0007189">
    <property type="term" value="P:adenylate cyclase-activating G protein-coupled receptor signaling pathway"/>
    <property type="evidence" value="ECO:0007669"/>
    <property type="project" value="TreeGrafter"/>
</dbReference>